<protein>
    <submittedName>
        <fullName evidence="1">Uncharacterized protein</fullName>
    </submittedName>
</protein>
<reference evidence="1" key="1">
    <citation type="submission" date="2018-02" db="EMBL/GenBank/DDBJ databases">
        <title>Rhizophora mucronata_Transcriptome.</title>
        <authorList>
            <person name="Meera S.P."/>
            <person name="Sreeshan A."/>
            <person name="Augustine A."/>
        </authorList>
    </citation>
    <scope>NUCLEOTIDE SEQUENCE</scope>
    <source>
        <tissue evidence="1">Leaf</tissue>
    </source>
</reference>
<dbReference type="EMBL" id="GGEC01077673">
    <property type="protein sequence ID" value="MBX58157.1"/>
    <property type="molecule type" value="Transcribed_RNA"/>
</dbReference>
<name>A0A2P2PTV0_RHIMU</name>
<organism evidence="1">
    <name type="scientific">Rhizophora mucronata</name>
    <name type="common">Asiatic mangrove</name>
    <dbReference type="NCBI Taxonomy" id="61149"/>
    <lineage>
        <taxon>Eukaryota</taxon>
        <taxon>Viridiplantae</taxon>
        <taxon>Streptophyta</taxon>
        <taxon>Embryophyta</taxon>
        <taxon>Tracheophyta</taxon>
        <taxon>Spermatophyta</taxon>
        <taxon>Magnoliopsida</taxon>
        <taxon>eudicotyledons</taxon>
        <taxon>Gunneridae</taxon>
        <taxon>Pentapetalae</taxon>
        <taxon>rosids</taxon>
        <taxon>fabids</taxon>
        <taxon>Malpighiales</taxon>
        <taxon>Rhizophoraceae</taxon>
        <taxon>Rhizophora</taxon>
    </lineage>
</organism>
<evidence type="ECO:0000313" key="1">
    <source>
        <dbReference type="EMBL" id="MBX58157.1"/>
    </source>
</evidence>
<sequence length="33" mass="4226">MHLHPRCFFHFLWKIYEAYFVLSFVPQEYLIYS</sequence>
<proteinExistence type="predicted"/>
<accession>A0A2P2PTV0</accession>
<dbReference type="AlphaFoldDB" id="A0A2P2PTV0"/>